<comment type="caution">
    <text evidence="12">The sequence shown here is derived from an EMBL/GenBank/DDBJ whole genome shotgun (WGS) entry which is preliminary data.</text>
</comment>
<reference evidence="12" key="1">
    <citation type="submission" date="2022-07" db="EMBL/GenBank/DDBJ databases">
        <title>Phylogenomic reconstructions and comparative analyses of Kickxellomycotina fungi.</title>
        <authorList>
            <person name="Reynolds N.K."/>
            <person name="Stajich J.E."/>
            <person name="Barry K."/>
            <person name="Grigoriev I.V."/>
            <person name="Crous P."/>
            <person name="Smith M.E."/>
        </authorList>
    </citation>
    <scope>NUCLEOTIDE SEQUENCE</scope>
    <source>
        <strain evidence="12">BCRC 34297</strain>
    </source>
</reference>
<keyword evidence="7 9" id="KW-0472">Membrane</keyword>
<evidence type="ECO:0000256" key="3">
    <source>
        <dbReference type="ARBA" id="ARBA00022723"/>
    </source>
</evidence>
<keyword evidence="2 9" id="KW-0812">Transmembrane</keyword>
<evidence type="ECO:0000256" key="8">
    <source>
        <dbReference type="PROSITE-ProRule" id="PRU00175"/>
    </source>
</evidence>
<dbReference type="Proteomes" id="UP001140011">
    <property type="component" value="Unassembled WGS sequence"/>
</dbReference>
<dbReference type="OrthoDB" id="5817083at2759"/>
<evidence type="ECO:0000256" key="4">
    <source>
        <dbReference type="ARBA" id="ARBA00022771"/>
    </source>
</evidence>
<feature type="transmembrane region" description="Helical" evidence="9">
    <location>
        <begin position="101"/>
        <end position="127"/>
    </location>
</feature>
<dbReference type="GO" id="GO:0016020">
    <property type="term" value="C:membrane"/>
    <property type="evidence" value="ECO:0007669"/>
    <property type="project" value="UniProtKB-SubCell"/>
</dbReference>
<dbReference type="InterPro" id="IPR013083">
    <property type="entry name" value="Znf_RING/FYVE/PHD"/>
</dbReference>
<proteinExistence type="predicted"/>
<keyword evidence="5" id="KW-0862">Zinc</keyword>
<evidence type="ECO:0000259" key="10">
    <source>
        <dbReference type="PROSITE" id="PS50089"/>
    </source>
</evidence>
<dbReference type="InterPro" id="IPR001841">
    <property type="entry name" value="Znf_RING"/>
</dbReference>
<keyword evidence="3" id="KW-0479">Metal-binding</keyword>
<sequence>MSTSSSQPRSLRLSDAIPDRCWICLDELTKNRREWCYPCSCSLICHEECLLHWVSESERHTRAGVVRCPQCNTPYRIVQWKSRTLNVLHAFYEAVDKAVPFFLATIGSMAVVVACTAYGAYAIMTVYGPAEGRRILGIPGSLDRAKWAWLPIIPLALVWSRAQTTTVYMPLATLVIAPQPFRLQWPMPPSLTLTVLPTISSVYRYLWHMTLGRLERRWETQLPPEQRMLTIQGFGLRQGMAGDELNADDENGLIPDLAADGNDQQGAPAAAAQAGHNFEATIVLNGASLGRMLVESLLLPVISSACGSLISKLPFVRRGLSHFSKVMLGGCAYFVVKDLIRIFYKYLLFRSRSSRHLKGRKRL</sequence>
<dbReference type="PROSITE" id="PS51292">
    <property type="entry name" value="ZF_RING_CH"/>
    <property type="match status" value="1"/>
</dbReference>
<feature type="domain" description="RING-type" evidence="10">
    <location>
        <begin position="21"/>
        <end position="72"/>
    </location>
</feature>
<evidence type="ECO:0000256" key="2">
    <source>
        <dbReference type="ARBA" id="ARBA00022692"/>
    </source>
</evidence>
<dbReference type="EMBL" id="JANBUH010000129">
    <property type="protein sequence ID" value="KAJ2754245.1"/>
    <property type="molecule type" value="Genomic_DNA"/>
</dbReference>
<evidence type="ECO:0000256" key="6">
    <source>
        <dbReference type="ARBA" id="ARBA00022989"/>
    </source>
</evidence>
<evidence type="ECO:0000256" key="7">
    <source>
        <dbReference type="ARBA" id="ARBA00023136"/>
    </source>
</evidence>
<evidence type="ECO:0000259" key="11">
    <source>
        <dbReference type="PROSITE" id="PS51292"/>
    </source>
</evidence>
<name>A0A9W8H231_9FUNG</name>
<organism evidence="12 13">
    <name type="scientific">Coemansia pectinata</name>
    <dbReference type="NCBI Taxonomy" id="1052879"/>
    <lineage>
        <taxon>Eukaryota</taxon>
        <taxon>Fungi</taxon>
        <taxon>Fungi incertae sedis</taxon>
        <taxon>Zoopagomycota</taxon>
        <taxon>Kickxellomycotina</taxon>
        <taxon>Kickxellomycetes</taxon>
        <taxon>Kickxellales</taxon>
        <taxon>Kickxellaceae</taxon>
        <taxon>Coemansia</taxon>
    </lineage>
</organism>
<dbReference type="PROSITE" id="PS50089">
    <property type="entry name" value="ZF_RING_2"/>
    <property type="match status" value="1"/>
</dbReference>
<evidence type="ECO:0000256" key="9">
    <source>
        <dbReference type="SAM" id="Phobius"/>
    </source>
</evidence>
<feature type="domain" description="RING-CH-type" evidence="11">
    <location>
        <begin position="13"/>
        <end position="78"/>
    </location>
</feature>
<dbReference type="SMART" id="SM00744">
    <property type="entry name" value="RINGv"/>
    <property type="match status" value="1"/>
</dbReference>
<protein>
    <recommendedName>
        <fullName evidence="14">RING-CH-type domain-containing protein</fullName>
    </recommendedName>
</protein>
<dbReference type="Gene3D" id="3.30.40.10">
    <property type="entry name" value="Zinc/RING finger domain, C3HC4 (zinc finger)"/>
    <property type="match status" value="1"/>
</dbReference>
<dbReference type="SUPFAM" id="SSF57850">
    <property type="entry name" value="RING/U-box"/>
    <property type="match status" value="1"/>
</dbReference>
<dbReference type="PANTHER" id="PTHR46283">
    <property type="entry name" value="E3 UBIQUITIN-PROTEIN LIGASE MARCH5"/>
    <property type="match status" value="1"/>
</dbReference>
<keyword evidence="4 8" id="KW-0863">Zinc-finger</keyword>
<evidence type="ECO:0000256" key="5">
    <source>
        <dbReference type="ARBA" id="ARBA00022833"/>
    </source>
</evidence>
<evidence type="ECO:0008006" key="14">
    <source>
        <dbReference type="Google" id="ProtNLM"/>
    </source>
</evidence>
<comment type="subcellular location">
    <subcellularLocation>
        <location evidence="1">Membrane</location>
        <topology evidence="1">Multi-pass membrane protein</topology>
    </subcellularLocation>
</comment>
<keyword evidence="6 9" id="KW-1133">Transmembrane helix</keyword>
<evidence type="ECO:0000256" key="1">
    <source>
        <dbReference type="ARBA" id="ARBA00004141"/>
    </source>
</evidence>
<evidence type="ECO:0000313" key="12">
    <source>
        <dbReference type="EMBL" id="KAJ2754245.1"/>
    </source>
</evidence>
<dbReference type="AlphaFoldDB" id="A0A9W8H231"/>
<dbReference type="InterPro" id="IPR011016">
    <property type="entry name" value="Znf_RING-CH"/>
</dbReference>
<keyword evidence="13" id="KW-1185">Reference proteome</keyword>
<dbReference type="GO" id="GO:0008270">
    <property type="term" value="F:zinc ion binding"/>
    <property type="evidence" value="ECO:0007669"/>
    <property type="project" value="UniProtKB-KW"/>
</dbReference>
<gene>
    <name evidence="12" type="ORF">GGI19_002542</name>
</gene>
<evidence type="ECO:0000313" key="13">
    <source>
        <dbReference type="Proteomes" id="UP001140011"/>
    </source>
</evidence>
<accession>A0A9W8H231</accession>